<proteinExistence type="predicted"/>
<dbReference type="SUPFAM" id="SSF55060">
    <property type="entry name" value="GHMP Kinase, C-terminal domain"/>
    <property type="match status" value="1"/>
</dbReference>
<comment type="caution">
    <text evidence="1">The sequence shown here is derived from an EMBL/GenBank/DDBJ whole genome shotgun (WGS) entry which is preliminary data.</text>
</comment>
<protein>
    <submittedName>
        <fullName evidence="1">Uncharacterized protein</fullName>
    </submittedName>
</protein>
<feature type="non-terminal residue" evidence="1">
    <location>
        <position position="99"/>
    </location>
</feature>
<dbReference type="AlphaFoldDB" id="A0A6A3V8Q2"/>
<name>A0A6A3V8Q2_9STRA</name>
<dbReference type="Proteomes" id="UP000440367">
    <property type="component" value="Unassembled WGS sequence"/>
</dbReference>
<reference evidence="1 2" key="1">
    <citation type="submission" date="2018-08" db="EMBL/GenBank/DDBJ databases">
        <title>Genomic investigation of the strawberry pathogen Phytophthora fragariae indicates pathogenicity is determined by transcriptional variation in three key races.</title>
        <authorList>
            <person name="Adams T.M."/>
            <person name="Armitage A.D."/>
            <person name="Sobczyk M.K."/>
            <person name="Bates H.J."/>
            <person name="Dunwell J.M."/>
            <person name="Nellist C.F."/>
            <person name="Harrison R.J."/>
        </authorList>
    </citation>
    <scope>NUCLEOTIDE SEQUENCE [LARGE SCALE GENOMIC DNA]</scope>
    <source>
        <strain evidence="1 2">BC-1</strain>
    </source>
</reference>
<evidence type="ECO:0000313" key="2">
    <source>
        <dbReference type="Proteomes" id="UP000440367"/>
    </source>
</evidence>
<dbReference type="Gene3D" id="3.30.70.890">
    <property type="entry name" value="GHMP kinase, C-terminal domain"/>
    <property type="match status" value="1"/>
</dbReference>
<evidence type="ECO:0000313" key="1">
    <source>
        <dbReference type="EMBL" id="KAE9163085.1"/>
    </source>
</evidence>
<sequence>MLDSVREALGDEVVYRRADHGGRVAAVDHIRARQYAEAGKFMFESHESLRDDYDVSTPWTTSWRHHARLRRAQYGWLRRLHRGARAATARAEAHGHAGL</sequence>
<dbReference type="InterPro" id="IPR036554">
    <property type="entry name" value="GHMP_kinase_C_sf"/>
</dbReference>
<dbReference type="EMBL" id="QXGD01006446">
    <property type="protein sequence ID" value="KAE9163085.1"/>
    <property type="molecule type" value="Genomic_DNA"/>
</dbReference>
<accession>A0A6A3V8Q2</accession>
<organism evidence="1 2">
    <name type="scientific">Phytophthora fragariae</name>
    <dbReference type="NCBI Taxonomy" id="53985"/>
    <lineage>
        <taxon>Eukaryota</taxon>
        <taxon>Sar</taxon>
        <taxon>Stramenopiles</taxon>
        <taxon>Oomycota</taxon>
        <taxon>Peronosporomycetes</taxon>
        <taxon>Peronosporales</taxon>
        <taxon>Peronosporaceae</taxon>
        <taxon>Phytophthora</taxon>
    </lineage>
</organism>
<gene>
    <name evidence="1" type="ORF">PF002_g31948</name>
</gene>